<evidence type="ECO:0000313" key="17">
    <source>
        <dbReference type="Proteomes" id="UP000438288"/>
    </source>
</evidence>
<dbReference type="Proteomes" id="UP000183766">
    <property type="component" value="Unassembled WGS sequence"/>
</dbReference>
<sequence length="376" mass="43902">MKPYNPFLVYGYNSPEYFCDREKETDKMISALLNERNLTLISPRRMGKTGLIKNVFYQMKRENNPNAAYFYMDIYSTRDLKAFIQLLAQNVLGELDTLSQNILRQMTAFFKSCRPIISADERSGMPTVTLDFAPTHAEQTLKEILNYMVASKKQCYLAIDEFQQITEYPEKGVEALLRSHIQFMPNVHFIFSGSKKHVMEEMFTSAKRPFYQSTQIIVLTEIPLENYYSFAHSFFAKEKRELTLETFSYLYQLENGHTWYVQSILNRLYEKKINPIDNRLVDRCINDILDEQETIYQSNLTLLTNNQVDLLKAIATEGCIKSINANDFIKKHHLKTPSSVNVALKSLLNKELIYNTPDGYIVYDRFFGKWLKDAVI</sequence>
<dbReference type="EMBL" id="QRNE01000092">
    <property type="protein sequence ID" value="RHK23866.1"/>
    <property type="molecule type" value="Genomic_DNA"/>
</dbReference>
<reference evidence="13 14" key="3">
    <citation type="submission" date="2018-08" db="EMBL/GenBank/DDBJ databases">
        <title>A genome reference for cultivated species of the human gut microbiota.</title>
        <authorList>
            <person name="Zou Y."/>
            <person name="Xue W."/>
            <person name="Luo G."/>
        </authorList>
    </citation>
    <scope>NUCLEOTIDE SEQUENCE [LARGE SCALE GENOMIC DNA]</scope>
    <source>
        <strain evidence="8 14">AF46-11NS</strain>
        <strain evidence="7 13">TF10-34</strain>
    </source>
</reference>
<protein>
    <submittedName>
        <fullName evidence="2">ATP-binding protein</fullName>
    </submittedName>
    <submittedName>
        <fullName evidence="9">Predicted ATPase, AAA+ ATPase superfamily</fullName>
    </submittedName>
</protein>
<evidence type="ECO:0000313" key="14">
    <source>
        <dbReference type="Proteomes" id="UP000285503"/>
    </source>
</evidence>
<reference evidence="11 12" key="1">
    <citation type="submission" date="2016-10" db="EMBL/GenBank/DDBJ databases">
        <authorList>
            <person name="de Groot N.N."/>
        </authorList>
    </citation>
    <scope>NUCLEOTIDE SEQUENCE [LARGE SCALE GENOMIC DNA]</scope>
    <source>
        <strain evidence="10 12">NLAE-zl-C202</strain>
        <strain evidence="9 11">NLAE-zl-G339</strain>
    </source>
</reference>
<dbReference type="Proteomes" id="UP000434604">
    <property type="component" value="Unassembled WGS sequence"/>
</dbReference>
<evidence type="ECO:0000313" key="15">
    <source>
        <dbReference type="Proteomes" id="UP000327007"/>
    </source>
</evidence>
<dbReference type="GeneID" id="69483770"/>
<evidence type="ECO:0000313" key="16">
    <source>
        <dbReference type="Proteomes" id="UP000434604"/>
    </source>
</evidence>
<dbReference type="EMBL" id="FNRP01000053">
    <property type="protein sequence ID" value="SEB18836.1"/>
    <property type="molecule type" value="Genomic_DNA"/>
</dbReference>
<evidence type="ECO:0000313" key="3">
    <source>
        <dbReference type="EMBL" id="KAB6147150.1"/>
    </source>
</evidence>
<dbReference type="Proteomes" id="UP000487596">
    <property type="component" value="Unassembled WGS sequence"/>
</dbReference>
<evidence type="ECO:0000313" key="18">
    <source>
        <dbReference type="Proteomes" id="UP000487596"/>
    </source>
</evidence>
<keyword evidence="2" id="KW-0067">ATP-binding</keyword>
<dbReference type="EMBL" id="FOUM01000076">
    <property type="protein sequence ID" value="SFO19897.1"/>
    <property type="molecule type" value="Genomic_DNA"/>
</dbReference>
<dbReference type="AlphaFoldDB" id="A0A174GSE9"/>
<dbReference type="EMBL" id="WDED01000018">
    <property type="protein sequence ID" value="KAB6147150.1"/>
    <property type="molecule type" value="Genomic_DNA"/>
</dbReference>
<dbReference type="Proteomes" id="UP000261210">
    <property type="component" value="Unassembled WGS sequence"/>
</dbReference>
<dbReference type="InterPro" id="IPR027417">
    <property type="entry name" value="P-loop_NTPase"/>
</dbReference>
<reference evidence="1" key="6">
    <citation type="submission" date="2019-09" db="EMBL/GenBank/DDBJ databases">
        <authorList>
            <person name="Ross B.D."/>
            <person name="Verster A.J."/>
            <person name="Radey M.C."/>
            <person name="Schmidtke D.T."/>
            <person name="Pope C.E."/>
            <person name="Hoffman L.R."/>
            <person name="Hajjar A.M."/>
            <person name="Peterson S.B."/>
            <person name="Borenstein E."/>
            <person name="Mougous J.D."/>
        </authorList>
    </citation>
    <scope>NUCLEOTIDE SEQUENCE</scope>
    <source>
        <strain evidence="1">H204</strain>
    </source>
</reference>
<dbReference type="PANTHER" id="PTHR34301:SF8">
    <property type="entry name" value="ATPASE DOMAIN-CONTAINING PROTEIN"/>
    <property type="match status" value="1"/>
</dbReference>
<dbReference type="Proteomes" id="UP000438288">
    <property type="component" value="Unassembled WGS sequence"/>
</dbReference>
<evidence type="ECO:0000313" key="2">
    <source>
        <dbReference type="EMBL" id="KAB6129177.1"/>
    </source>
</evidence>
<dbReference type="Proteomes" id="UP001197958">
    <property type="component" value="Unassembled WGS sequence"/>
</dbReference>
<dbReference type="EMBL" id="WDCP01000116">
    <property type="protein sequence ID" value="KAB6335783.1"/>
    <property type="molecule type" value="Genomic_DNA"/>
</dbReference>
<accession>A0A174GSE9</accession>
<evidence type="ECO:0000313" key="12">
    <source>
        <dbReference type="Proteomes" id="UP000183766"/>
    </source>
</evidence>
<dbReference type="Proteomes" id="UP000183040">
    <property type="component" value="Unassembled WGS sequence"/>
</dbReference>
<reference evidence="15" key="2">
    <citation type="journal article" date="2018" name="J. Anim. Genet.">
        <title>Acquired interbacterial defense systems protect against interspecies antagonism in the human gut microbiome.</title>
        <authorList>
            <person name="Ross B.D."/>
            <person name="Verster A.J."/>
            <person name="Radey M.C."/>
            <person name="Schmidtke D.T."/>
            <person name="Pope C.E."/>
            <person name="Hoffman L.R."/>
            <person name="Hajjar A."/>
            <person name="Peterson S.B."/>
            <person name="Borenstein E."/>
            <person name="Mougous J."/>
        </authorList>
    </citation>
    <scope>NUCLEOTIDE SEQUENCE [LARGE SCALE GENOMIC DNA]</scope>
    <source>
        <strain evidence="15">H204</strain>
    </source>
</reference>
<dbReference type="GO" id="GO:0005524">
    <property type="term" value="F:ATP binding"/>
    <property type="evidence" value="ECO:0007669"/>
    <property type="project" value="UniProtKB-KW"/>
</dbReference>
<dbReference type="Gene3D" id="3.40.50.300">
    <property type="entry name" value="P-loop containing nucleotide triphosphate hydrolases"/>
    <property type="match status" value="1"/>
</dbReference>
<evidence type="ECO:0000313" key="1">
    <source>
        <dbReference type="EMBL" id="KAA9045676.1"/>
    </source>
</evidence>
<reference evidence="16 17" key="5">
    <citation type="journal article" date="2019" name="Nat. Med.">
        <title>A library of human gut bacterial isolates paired with longitudinal multiomics data enables mechanistic microbiome research.</title>
        <authorList>
            <person name="Poyet M."/>
            <person name="Groussin M."/>
            <person name="Gibbons S.M."/>
            <person name="Avila-Pacheco J."/>
            <person name="Jiang X."/>
            <person name="Kearney S.M."/>
            <person name="Perrotta A.R."/>
            <person name="Berdy B."/>
            <person name="Zhao S."/>
            <person name="Lieberman T.D."/>
            <person name="Swanson P.K."/>
            <person name="Smith M."/>
            <person name="Roesemann S."/>
            <person name="Alexander J.E."/>
            <person name="Rich S.A."/>
            <person name="Livny J."/>
            <person name="Vlamakis H."/>
            <person name="Clish C."/>
            <person name="Bullock K."/>
            <person name="Deik A."/>
            <person name="Scott J."/>
            <person name="Pierce K.A."/>
            <person name="Xavier R.J."/>
            <person name="Alm E.J."/>
        </authorList>
    </citation>
    <scope>NUCLEOTIDE SEQUENCE [LARGE SCALE GENOMIC DNA]</scope>
    <source>
        <strain evidence="4 17">BIOML-A16</strain>
        <strain evidence="3 16">BIOML-A58</strain>
        <strain evidence="2 18">BIOML-A62</strain>
    </source>
</reference>
<dbReference type="Proteomes" id="UP000327007">
    <property type="component" value="Unassembled WGS sequence"/>
</dbReference>
<evidence type="ECO:0000313" key="5">
    <source>
        <dbReference type="EMBL" id="MCA4525582.1"/>
    </source>
</evidence>
<dbReference type="EMBL" id="WDEH01000087">
    <property type="protein sequence ID" value="KAB6129177.1"/>
    <property type="molecule type" value="Genomic_DNA"/>
</dbReference>
<dbReference type="EMBL" id="QSQU01000003">
    <property type="protein sequence ID" value="RGK66788.1"/>
    <property type="molecule type" value="Genomic_DNA"/>
</dbReference>
<dbReference type="PANTHER" id="PTHR34301">
    <property type="entry name" value="DNA-BINDING PROTEIN-RELATED"/>
    <property type="match status" value="1"/>
</dbReference>
<reference evidence="5" key="7">
    <citation type="submission" date="2023-08" db="EMBL/GenBank/DDBJ databases">
        <title>Mucin Metabolism Genes Underlie the Key Renovations of Bacteroides xylanisolvens Genomes in Captive Great Apes.</title>
        <authorList>
            <person name="Nishida A.H."/>
        </authorList>
    </citation>
    <scope>NUCLEOTIDE SEQUENCE</scope>
    <source>
        <strain evidence="6">P13.H9</strain>
        <strain evidence="5">P19.10B</strain>
    </source>
</reference>
<dbReference type="RefSeq" id="WP_004314175.1">
    <property type="nucleotide sequence ID" value="NZ_CABKPA010000032.1"/>
</dbReference>
<dbReference type="EMBL" id="JAIWWW010000045">
    <property type="protein sequence ID" value="MCA4525582.1"/>
    <property type="molecule type" value="Genomic_DNA"/>
</dbReference>
<evidence type="ECO:0000313" key="8">
    <source>
        <dbReference type="EMBL" id="RHK23866.1"/>
    </source>
</evidence>
<evidence type="ECO:0000313" key="11">
    <source>
        <dbReference type="Proteomes" id="UP000183040"/>
    </source>
</evidence>
<gene>
    <name evidence="8" type="ORF">DW075_15705</name>
    <name evidence="7" type="ORF">DXD03_02640</name>
    <name evidence="1" type="ORF">F6S82_12675</name>
    <name evidence="3" type="ORF">GA398_13395</name>
    <name evidence="2" type="ORF">GA424_25960</name>
    <name evidence="4" type="ORF">GAZ43_25105</name>
    <name evidence="6" type="ORF">LD004_19790</name>
    <name evidence="5" type="ORF">LDZ35_20480</name>
    <name evidence="9" type="ORF">SAMN04487924_15313</name>
    <name evidence="10" type="ORF">SAMN05216250_1762</name>
</gene>
<organism evidence="2 18">
    <name type="scientific">Bacteroides xylanisolvens</name>
    <dbReference type="NCBI Taxonomy" id="371601"/>
    <lineage>
        <taxon>Bacteria</taxon>
        <taxon>Pseudomonadati</taxon>
        <taxon>Bacteroidota</taxon>
        <taxon>Bacteroidia</taxon>
        <taxon>Bacteroidales</taxon>
        <taxon>Bacteroidaceae</taxon>
        <taxon>Bacteroides</taxon>
    </lineage>
</organism>
<evidence type="ECO:0000313" key="7">
    <source>
        <dbReference type="EMBL" id="RGK66788.1"/>
    </source>
</evidence>
<reference evidence="1" key="4">
    <citation type="journal article" date="2019" name="bioRxiv">
        <title>Acquired interbacterial defense systems protect against interspecies antagonism in the human gut microbiome.</title>
        <authorList>
            <person name="Ross B.D."/>
            <person name="Verster A.J."/>
            <person name="Radey M.C."/>
            <person name="Schmidtke D.T."/>
            <person name="Pope C.E."/>
            <person name="Hoffman L.R."/>
            <person name="Hajjar A.M."/>
            <person name="Peterson S.B."/>
            <person name="Borenstein E."/>
            <person name="Mougous J.D."/>
        </authorList>
    </citation>
    <scope>NUCLEOTIDE SEQUENCE</scope>
    <source>
        <strain evidence="1">H204</strain>
    </source>
</reference>
<evidence type="ECO:0000313" key="9">
    <source>
        <dbReference type="EMBL" id="SEB18836.1"/>
    </source>
</evidence>
<name>A0A174GSE9_9BACE</name>
<dbReference type="EMBL" id="JAIWYE010000036">
    <property type="protein sequence ID" value="MCA4705850.1"/>
    <property type="molecule type" value="Genomic_DNA"/>
</dbReference>
<evidence type="ECO:0000313" key="10">
    <source>
        <dbReference type="EMBL" id="SFO19897.1"/>
    </source>
</evidence>
<evidence type="ECO:0000313" key="13">
    <source>
        <dbReference type="Proteomes" id="UP000261210"/>
    </source>
</evidence>
<keyword evidence="2" id="KW-0547">Nucleotide-binding</keyword>
<evidence type="ECO:0000313" key="4">
    <source>
        <dbReference type="EMBL" id="KAB6335783.1"/>
    </source>
</evidence>
<proteinExistence type="predicted"/>
<dbReference type="EMBL" id="VYQC01000007">
    <property type="protein sequence ID" value="KAA9045676.1"/>
    <property type="molecule type" value="Genomic_DNA"/>
</dbReference>
<dbReference type="Proteomes" id="UP001198461">
    <property type="component" value="Unassembled WGS sequence"/>
</dbReference>
<dbReference type="Proteomes" id="UP000285503">
    <property type="component" value="Unassembled WGS sequence"/>
</dbReference>
<evidence type="ECO:0000313" key="6">
    <source>
        <dbReference type="EMBL" id="MCA4705850.1"/>
    </source>
</evidence>
<dbReference type="SUPFAM" id="SSF52540">
    <property type="entry name" value="P-loop containing nucleoside triphosphate hydrolases"/>
    <property type="match status" value="1"/>
</dbReference>